<proteinExistence type="predicted"/>
<feature type="region of interest" description="Disordered" evidence="1">
    <location>
        <begin position="152"/>
        <end position="185"/>
    </location>
</feature>
<evidence type="ECO:0000313" key="2">
    <source>
        <dbReference type="EMBL" id="GBO46186.1"/>
    </source>
</evidence>
<feature type="compositionally biased region" description="Polar residues" evidence="1">
    <location>
        <begin position="234"/>
        <end position="251"/>
    </location>
</feature>
<name>A0A4Y2XAE8_ARAVE</name>
<comment type="caution">
    <text evidence="2">The sequence shown here is derived from an EMBL/GenBank/DDBJ whole genome shotgun (WGS) entry which is preliminary data.</text>
</comment>
<feature type="non-terminal residue" evidence="2">
    <location>
        <position position="286"/>
    </location>
</feature>
<feature type="region of interest" description="Disordered" evidence="1">
    <location>
        <begin position="74"/>
        <end position="126"/>
    </location>
</feature>
<reference evidence="2 3" key="1">
    <citation type="journal article" date="2019" name="Sci. Rep.">
        <title>Orb-weaving spider Araneus ventricosus genome elucidates the spidroin gene catalogue.</title>
        <authorList>
            <person name="Kono N."/>
            <person name="Nakamura H."/>
            <person name="Ohtoshi R."/>
            <person name="Moran D.A.P."/>
            <person name="Shinohara A."/>
            <person name="Yoshida Y."/>
            <person name="Fujiwara M."/>
            <person name="Mori M."/>
            <person name="Tomita M."/>
            <person name="Arakawa K."/>
        </authorList>
    </citation>
    <scope>NUCLEOTIDE SEQUENCE [LARGE SCALE GENOMIC DNA]</scope>
</reference>
<feature type="compositionally biased region" description="Basic and acidic residues" evidence="1">
    <location>
        <begin position="159"/>
        <end position="185"/>
    </location>
</feature>
<gene>
    <name evidence="2" type="ORF">AVEN_39801_1</name>
</gene>
<dbReference type="AlphaFoldDB" id="A0A4Y2XAE8"/>
<accession>A0A4Y2XAE8</accession>
<feature type="region of interest" description="Disordered" evidence="1">
    <location>
        <begin position="226"/>
        <end position="286"/>
    </location>
</feature>
<organism evidence="2 3">
    <name type="scientific">Araneus ventricosus</name>
    <name type="common">Orbweaver spider</name>
    <name type="synonym">Epeira ventricosa</name>
    <dbReference type="NCBI Taxonomy" id="182803"/>
    <lineage>
        <taxon>Eukaryota</taxon>
        <taxon>Metazoa</taxon>
        <taxon>Ecdysozoa</taxon>
        <taxon>Arthropoda</taxon>
        <taxon>Chelicerata</taxon>
        <taxon>Arachnida</taxon>
        <taxon>Araneae</taxon>
        <taxon>Araneomorphae</taxon>
        <taxon>Entelegynae</taxon>
        <taxon>Araneoidea</taxon>
        <taxon>Araneidae</taxon>
        <taxon>Araneus</taxon>
    </lineage>
</organism>
<evidence type="ECO:0000313" key="3">
    <source>
        <dbReference type="Proteomes" id="UP000499080"/>
    </source>
</evidence>
<feature type="compositionally biased region" description="Basic and acidic residues" evidence="1">
    <location>
        <begin position="93"/>
        <end position="108"/>
    </location>
</feature>
<keyword evidence="3" id="KW-1185">Reference proteome</keyword>
<dbReference type="Proteomes" id="UP000499080">
    <property type="component" value="Unassembled WGS sequence"/>
</dbReference>
<protein>
    <submittedName>
        <fullName evidence="2">Uncharacterized protein</fullName>
    </submittedName>
</protein>
<dbReference type="EMBL" id="BGPR01073680">
    <property type="protein sequence ID" value="GBO46186.1"/>
    <property type="molecule type" value="Genomic_DNA"/>
</dbReference>
<feature type="compositionally biased region" description="Basic and acidic residues" evidence="1">
    <location>
        <begin position="252"/>
        <end position="261"/>
    </location>
</feature>
<feature type="compositionally biased region" description="Basic and acidic residues" evidence="1">
    <location>
        <begin position="74"/>
        <end position="87"/>
    </location>
</feature>
<sequence>MTSHLPLHEWPEDKYYEPITCRQDETLHSHSTGRRRGEHADEYELTHAYRENKMSDKKFCCLKNPSQCKALHRENAKYSTSEEKTYEHATSMHLRDRDRHKSNDDKRFYNSTQIRHSSPPPRRVDNYATYQIDNSKRSSNNENHYYKSSQVEGFLSKPPYEHDDSFKEQHSPRMSDKENRETLRRGRIRTKADRIQEEDFNISIICHCESCDAFYKSLQSPKVENLVRKRPHVSGSSSERTDSSNEAQSNGRHGDNPRTSDDSQANSDESPAIQERRLEEADPYNN</sequence>
<evidence type="ECO:0000256" key="1">
    <source>
        <dbReference type="SAM" id="MobiDB-lite"/>
    </source>
</evidence>